<gene>
    <name evidence="1" type="ORF">JW498_10495</name>
</gene>
<dbReference type="Pfam" id="PF20027">
    <property type="entry name" value="DUF6435"/>
    <property type="match status" value="1"/>
</dbReference>
<dbReference type="RefSeq" id="WP_205211451.1">
    <property type="nucleotide sequence ID" value="NZ_JAFFZO010000027.1"/>
</dbReference>
<accession>A0ABS2W7W7</accession>
<keyword evidence="2" id="KW-1185">Reference proteome</keyword>
<dbReference type="NCBIfam" id="NF033487">
    <property type="entry name" value="Lacal_2735_fam"/>
    <property type="match status" value="1"/>
</dbReference>
<reference evidence="1 2" key="1">
    <citation type="submission" date="2021-02" db="EMBL/GenBank/DDBJ databases">
        <title>A novel species of genus Amphritea isolated from a fishpond in China.</title>
        <authorList>
            <person name="Lu H."/>
        </authorList>
    </citation>
    <scope>NUCLEOTIDE SEQUENCE [LARGE SCALE GENOMIC DNA]</scope>
    <source>
        <strain evidence="1 2">RP18W</strain>
    </source>
</reference>
<proteinExistence type="predicted"/>
<evidence type="ECO:0000313" key="1">
    <source>
        <dbReference type="EMBL" id="MBN0987794.1"/>
    </source>
</evidence>
<protein>
    <submittedName>
        <fullName evidence="1">Lacal_2735 family protein</fullName>
    </submittedName>
</protein>
<dbReference type="Proteomes" id="UP000760472">
    <property type="component" value="Unassembled WGS sequence"/>
</dbReference>
<sequence length="57" mass="6719">MLSIFRSDPTKKLRKRYNATLQEAMLAQRDGDIETYSERTVEAEKIYKEILAIEKPE</sequence>
<organism evidence="1 2">
    <name type="scientific">Amphritea pacifica</name>
    <dbReference type="NCBI Taxonomy" id="2811233"/>
    <lineage>
        <taxon>Bacteria</taxon>
        <taxon>Pseudomonadati</taxon>
        <taxon>Pseudomonadota</taxon>
        <taxon>Gammaproteobacteria</taxon>
        <taxon>Oceanospirillales</taxon>
        <taxon>Oceanospirillaceae</taxon>
        <taxon>Amphritea</taxon>
    </lineage>
</organism>
<evidence type="ECO:0000313" key="2">
    <source>
        <dbReference type="Proteomes" id="UP000760472"/>
    </source>
</evidence>
<dbReference type="InterPro" id="IPR045493">
    <property type="entry name" value="DUF6435"/>
</dbReference>
<dbReference type="EMBL" id="JAFFZP010000014">
    <property type="protein sequence ID" value="MBN0987794.1"/>
    <property type="molecule type" value="Genomic_DNA"/>
</dbReference>
<comment type="caution">
    <text evidence="1">The sequence shown here is derived from an EMBL/GenBank/DDBJ whole genome shotgun (WGS) entry which is preliminary data.</text>
</comment>
<name>A0ABS2W7W7_9GAMM</name>